<feature type="region of interest" description="Disordered" evidence="2">
    <location>
        <begin position="387"/>
        <end position="409"/>
    </location>
</feature>
<dbReference type="STRING" id="1429083.GCA_001885685_02107"/>
<evidence type="ECO:0000313" key="5">
    <source>
        <dbReference type="Proteomes" id="UP000185766"/>
    </source>
</evidence>
<dbReference type="InterPro" id="IPR036779">
    <property type="entry name" value="LysM_dom_sf"/>
</dbReference>
<feature type="domain" description="LysM" evidence="3">
    <location>
        <begin position="343"/>
        <end position="386"/>
    </location>
</feature>
<dbReference type="EMBL" id="FOAS01000011">
    <property type="protein sequence ID" value="SEL37874.1"/>
    <property type="molecule type" value="Genomic_DNA"/>
</dbReference>
<dbReference type="GO" id="GO:0008932">
    <property type="term" value="F:lytic endotransglycosylase activity"/>
    <property type="evidence" value="ECO:0007669"/>
    <property type="project" value="TreeGrafter"/>
</dbReference>
<dbReference type="InterPro" id="IPR023346">
    <property type="entry name" value="Lysozyme-like_dom_sf"/>
</dbReference>
<dbReference type="Pfam" id="PF01476">
    <property type="entry name" value="LysM"/>
    <property type="match status" value="2"/>
</dbReference>
<dbReference type="SMART" id="SM00257">
    <property type="entry name" value="LysM"/>
    <property type="match status" value="2"/>
</dbReference>
<dbReference type="PROSITE" id="PS51782">
    <property type="entry name" value="LYSM"/>
    <property type="match status" value="2"/>
</dbReference>
<evidence type="ECO:0000259" key="3">
    <source>
        <dbReference type="PROSITE" id="PS51782"/>
    </source>
</evidence>
<dbReference type="Pfam" id="PF01464">
    <property type="entry name" value="SLT"/>
    <property type="match status" value="1"/>
</dbReference>
<evidence type="ECO:0000256" key="2">
    <source>
        <dbReference type="SAM" id="MobiDB-lite"/>
    </source>
</evidence>
<dbReference type="CDD" id="cd00118">
    <property type="entry name" value="LysM"/>
    <property type="match status" value="2"/>
</dbReference>
<dbReference type="CDD" id="cd16894">
    <property type="entry name" value="MltD-like"/>
    <property type="match status" value="1"/>
</dbReference>
<keyword evidence="5" id="KW-1185">Reference proteome</keyword>
<sequence>MPQKPSKSHGWDRGRSACQTASLVLAVLLLSACQSFQSQPDPDTLDTNLHLQEPVELVVIEEDASPEDLWQRVRDGLQLQDELIGANPRIEQQRLWYVSNGKVISVAAERSEPYLYFIIEQLEANNMPLELALLPIIESSYNPYAYSRSHASGLWQFIPSTGRNFNLKQTQWYDGRRDVMASTQAAIRYLQRLNTMFNGDWLLSLAAYNAGEGTVMRAMERNQKRGLPTDYWNLQLPGETMNYVPKLLALSELLMSPKAYGVSFTPVANEPYFEVVELKQRVNLRKLASLSEITEDELKQLNPAFKKNITLDGPQALLVPVDKLEDFTLSLQSLDKQPASAWAQHTVRSGDNLWGIASRYSLSVSSLKELNNLRSNNLRIGQTLVVPDTGKPSSAQATSKAGKADKSHKRYTVKRGDNLWLIARNHGVSVKDIQRWNPSANKALKPGQLLTLYSR</sequence>
<evidence type="ECO:0000256" key="1">
    <source>
        <dbReference type="ARBA" id="ARBA00007734"/>
    </source>
</evidence>
<dbReference type="RefSeq" id="WP_074868832.1">
    <property type="nucleotide sequence ID" value="NZ_FOAS01000011.1"/>
</dbReference>
<organism evidence="4 5">
    <name type="scientific">Atopomonas hussainii</name>
    <dbReference type="NCBI Taxonomy" id="1429083"/>
    <lineage>
        <taxon>Bacteria</taxon>
        <taxon>Pseudomonadati</taxon>
        <taxon>Pseudomonadota</taxon>
        <taxon>Gammaproteobacteria</taxon>
        <taxon>Pseudomonadales</taxon>
        <taxon>Pseudomonadaceae</taxon>
        <taxon>Atopomonas</taxon>
    </lineage>
</organism>
<comment type="similarity">
    <text evidence="1">Belongs to the transglycosylase Slt family.</text>
</comment>
<dbReference type="FunFam" id="1.10.530.10:FF:000004">
    <property type="entry name" value="Membrane-bound lytic murein transglycosylase D"/>
    <property type="match status" value="1"/>
</dbReference>
<dbReference type="GO" id="GO:0000270">
    <property type="term" value="P:peptidoglycan metabolic process"/>
    <property type="evidence" value="ECO:0007669"/>
    <property type="project" value="InterPro"/>
</dbReference>
<dbReference type="Gene3D" id="3.10.350.10">
    <property type="entry name" value="LysM domain"/>
    <property type="match status" value="2"/>
</dbReference>
<protein>
    <submittedName>
        <fullName evidence="4">Membrane-bound lytic murein transglycosylase D</fullName>
    </submittedName>
</protein>
<dbReference type="Gene3D" id="1.10.530.10">
    <property type="match status" value="1"/>
</dbReference>
<feature type="domain" description="LysM" evidence="3">
    <location>
        <begin position="409"/>
        <end position="452"/>
    </location>
</feature>
<dbReference type="PANTHER" id="PTHR33734:SF22">
    <property type="entry name" value="MEMBRANE-BOUND LYTIC MUREIN TRANSGLYCOSYLASE D"/>
    <property type="match status" value="1"/>
</dbReference>
<reference evidence="4 5" key="1">
    <citation type="submission" date="2016-10" db="EMBL/GenBank/DDBJ databases">
        <authorList>
            <person name="de Groot N.N."/>
        </authorList>
    </citation>
    <scope>NUCLEOTIDE SEQUENCE [LARGE SCALE GENOMIC DNA]</scope>
    <source>
        <strain evidence="4 5">JCM 19513</strain>
    </source>
</reference>
<dbReference type="SUPFAM" id="SSF54106">
    <property type="entry name" value="LysM domain"/>
    <property type="match status" value="2"/>
</dbReference>
<dbReference type="PROSITE" id="PS00922">
    <property type="entry name" value="TRANSGLYCOSYLASE"/>
    <property type="match status" value="1"/>
</dbReference>
<dbReference type="Proteomes" id="UP000185766">
    <property type="component" value="Unassembled WGS sequence"/>
</dbReference>
<dbReference type="InterPro" id="IPR018392">
    <property type="entry name" value="LysM"/>
</dbReference>
<name>A0A1H7PR56_9GAMM</name>
<accession>A0A1H7PR56</accession>
<dbReference type="SUPFAM" id="SSF53955">
    <property type="entry name" value="Lysozyme-like"/>
    <property type="match status" value="1"/>
</dbReference>
<dbReference type="InterPro" id="IPR008258">
    <property type="entry name" value="Transglycosylase_SLT_dom_1"/>
</dbReference>
<dbReference type="GO" id="GO:0016020">
    <property type="term" value="C:membrane"/>
    <property type="evidence" value="ECO:0007669"/>
    <property type="project" value="InterPro"/>
</dbReference>
<dbReference type="InterPro" id="IPR000189">
    <property type="entry name" value="Transglyc_AS"/>
</dbReference>
<gene>
    <name evidence="4" type="ORF">SAMN05216214_11199</name>
</gene>
<dbReference type="PANTHER" id="PTHR33734">
    <property type="entry name" value="LYSM DOMAIN-CONTAINING GPI-ANCHORED PROTEIN 2"/>
    <property type="match status" value="1"/>
</dbReference>
<dbReference type="PROSITE" id="PS51257">
    <property type="entry name" value="PROKAR_LIPOPROTEIN"/>
    <property type="match status" value="1"/>
</dbReference>
<evidence type="ECO:0000313" key="4">
    <source>
        <dbReference type="EMBL" id="SEL37874.1"/>
    </source>
</evidence>
<proteinExistence type="inferred from homology"/>
<dbReference type="AlphaFoldDB" id="A0A1H7PR56"/>